<evidence type="ECO:0008006" key="7">
    <source>
        <dbReference type="Google" id="ProtNLM"/>
    </source>
</evidence>
<evidence type="ECO:0000256" key="2">
    <source>
        <dbReference type="SAM" id="SignalP"/>
    </source>
</evidence>
<dbReference type="GO" id="GO:0008237">
    <property type="term" value="F:metallopeptidase activity"/>
    <property type="evidence" value="ECO:0007669"/>
    <property type="project" value="InterPro"/>
</dbReference>
<proteinExistence type="predicted"/>
<feature type="chain" id="PRO_5032929826" description="DUF5117 domain-containing protein" evidence="2">
    <location>
        <begin position="19"/>
        <end position="835"/>
    </location>
</feature>
<feature type="domain" description="EcxA zinc-binding" evidence="3">
    <location>
        <begin position="418"/>
        <end position="731"/>
    </location>
</feature>
<evidence type="ECO:0000313" key="6">
    <source>
        <dbReference type="Proteomes" id="UP000564385"/>
    </source>
</evidence>
<evidence type="ECO:0000313" key="5">
    <source>
        <dbReference type="EMBL" id="NYF88983.1"/>
    </source>
</evidence>
<comment type="caution">
    <text evidence="5">The sequence shown here is derived from an EMBL/GenBank/DDBJ whole genome shotgun (WGS) entry which is preliminary data.</text>
</comment>
<feature type="signal peptide" evidence="2">
    <location>
        <begin position="1"/>
        <end position="18"/>
    </location>
</feature>
<dbReference type="InterPro" id="IPR033413">
    <property type="entry name" value="DUF5117"/>
</dbReference>
<protein>
    <recommendedName>
        <fullName evidence="7">DUF5117 domain-containing protein</fullName>
    </recommendedName>
</protein>
<dbReference type="Pfam" id="PF16313">
    <property type="entry name" value="DUF4953"/>
    <property type="match status" value="1"/>
</dbReference>
<dbReference type="SUPFAM" id="SSF55486">
    <property type="entry name" value="Metalloproteases ('zincins'), catalytic domain"/>
    <property type="match status" value="1"/>
</dbReference>
<dbReference type="InterPro" id="IPR024079">
    <property type="entry name" value="MetalloPept_cat_dom_sf"/>
</dbReference>
<name>A0A852V7T1_9BACT</name>
<organism evidence="5 6">
    <name type="scientific">Tunturiibacter lichenicola</name>
    <dbReference type="NCBI Taxonomy" id="2051959"/>
    <lineage>
        <taxon>Bacteria</taxon>
        <taxon>Pseudomonadati</taxon>
        <taxon>Acidobacteriota</taxon>
        <taxon>Terriglobia</taxon>
        <taxon>Terriglobales</taxon>
        <taxon>Acidobacteriaceae</taxon>
        <taxon>Tunturiibacter</taxon>
    </lineage>
</organism>
<accession>A0A852V7T1</accession>
<dbReference type="Proteomes" id="UP000564385">
    <property type="component" value="Unassembled WGS sequence"/>
</dbReference>
<dbReference type="Pfam" id="PF17148">
    <property type="entry name" value="DUF5117"/>
    <property type="match status" value="1"/>
</dbReference>
<dbReference type="Gene3D" id="3.40.390.10">
    <property type="entry name" value="Collagenase (Catalytic Domain)"/>
    <property type="match status" value="1"/>
</dbReference>
<sequence>MPKRMTLALLAISAFFYAAIPVTISAQTIAAKTSGMKHLDGYLPLDWDAKAGKLYLEIPHLDPSGRSPDLLYTHSLPYGTGSNDLGLDRGQISSGEILHFERTGPKVLLVEPNQSFRSSSTDPLEQLAVRQSFPESILYGFKVEAEDPSGAVLIDATDFYLRDAHRVAETLTTTKQGTYKLDADRSTIALDATKAFPKNTEVESILTFTTDDPTKAEFVTNVTPDPHAITLREHQSFIELPGPGFTPRRFDPRAGYFPTTYRDYAAPLGANLDQQFIIRHRLIKKDPSCKQSCEAVTPLQYYVDRGAPEPIRTALLEGARWWDQAFQSAGWAKGTFRVDILPADADPMDIRYNIIQWVHRYTRGWSYGSAVADPRTGEIIKGNVTLGSLRSRQDYLIAEALLSPYVNGKPLPPSTDPMLAMALARTRQLAAHETGHTLGLAHNFAASSFPHTPEESVSVMDYPHPYITLNKEGIPSLTESYGVNIGIWDKVAIDYGYREFDTNKHPTEDPAALNNILEASEKTGLLYITDEDARPLGGAHPHAHLWDNGIDPADELDRILTIRTAALARFNENAITTGTPMAQLEDTLVPLYLLHRYQTEATIKEIGGLDYRYNLRGDGQPNPGIVSSAEQKKALTAVLKTLSPETLTLPETLLKILPPRPPGLPRTRESFPSETGLTFDPIATAESAADLTLNVLLDPARASRLVQYHMRLADAPSLRGVLEAISKTTAERPEGGHTMSSEVERAVEFRALEAMLSLAVNPQASTQARAIARSHINDLLKQWTTAAQLPDTAEAIHRAALIDRINDFNRDPAKFIPAKPIEAPPGMPIGDEDNF</sequence>
<feature type="domain" description="DUF5117" evidence="4">
    <location>
        <begin position="91"/>
        <end position="285"/>
    </location>
</feature>
<dbReference type="PANTHER" id="PTHR38478:SF1">
    <property type="entry name" value="ZINC DEPENDENT METALLOPROTEASE DOMAIN LIPOPROTEIN"/>
    <property type="match status" value="1"/>
</dbReference>
<reference evidence="5 6" key="1">
    <citation type="submission" date="2020-07" db="EMBL/GenBank/DDBJ databases">
        <title>Genomic Encyclopedia of Type Strains, Phase IV (KMG-V): Genome sequencing to study the core and pangenomes of soil and plant-associated prokaryotes.</title>
        <authorList>
            <person name="Whitman W."/>
        </authorList>
    </citation>
    <scope>NUCLEOTIDE SEQUENCE [LARGE SCALE GENOMIC DNA]</scope>
    <source>
        <strain evidence="5 6">M8UP22</strain>
    </source>
</reference>
<dbReference type="AlphaFoldDB" id="A0A852V7T1"/>
<evidence type="ECO:0000256" key="1">
    <source>
        <dbReference type="SAM" id="MobiDB-lite"/>
    </source>
</evidence>
<evidence type="ECO:0000259" key="3">
    <source>
        <dbReference type="Pfam" id="PF16313"/>
    </source>
</evidence>
<keyword evidence="2" id="KW-0732">Signal</keyword>
<gene>
    <name evidence="5" type="ORF">HDF08_001050</name>
</gene>
<dbReference type="PANTHER" id="PTHR38478">
    <property type="entry name" value="PEPTIDASE M1A AND M12B"/>
    <property type="match status" value="1"/>
</dbReference>
<evidence type="ECO:0000259" key="4">
    <source>
        <dbReference type="Pfam" id="PF17148"/>
    </source>
</evidence>
<dbReference type="EMBL" id="JACCCU010000001">
    <property type="protein sequence ID" value="NYF88983.1"/>
    <property type="molecule type" value="Genomic_DNA"/>
</dbReference>
<dbReference type="CDD" id="cd04276">
    <property type="entry name" value="ZnMc_MMP_like_2"/>
    <property type="match status" value="1"/>
</dbReference>
<feature type="region of interest" description="Disordered" evidence="1">
    <location>
        <begin position="816"/>
        <end position="835"/>
    </location>
</feature>
<dbReference type="InterPro" id="IPR034032">
    <property type="entry name" value="Zn_MMP-like_bac"/>
</dbReference>
<dbReference type="InterPro" id="IPR032534">
    <property type="entry name" value="EcxA_zinc-bd"/>
</dbReference>